<dbReference type="InterPro" id="IPR057031">
    <property type="entry name" value="SFR19-like_C"/>
</dbReference>
<evidence type="ECO:0000256" key="1">
    <source>
        <dbReference type="SAM" id="MobiDB-lite"/>
    </source>
</evidence>
<reference evidence="3 4" key="1">
    <citation type="journal article" date="2020" name="Nat. Food">
        <title>A phased Vanilla planifolia genome enables genetic improvement of flavour and production.</title>
        <authorList>
            <person name="Hasing T."/>
            <person name="Tang H."/>
            <person name="Brym M."/>
            <person name="Khazi F."/>
            <person name="Huang T."/>
            <person name="Chambers A.H."/>
        </authorList>
    </citation>
    <scope>NUCLEOTIDE SEQUENCE [LARGE SCALE GENOMIC DNA]</scope>
    <source>
        <tissue evidence="3">Leaf</tissue>
    </source>
</reference>
<evidence type="ECO:0000313" key="3">
    <source>
        <dbReference type="EMBL" id="KAG0474312.1"/>
    </source>
</evidence>
<evidence type="ECO:0000313" key="4">
    <source>
        <dbReference type="Proteomes" id="UP000639772"/>
    </source>
</evidence>
<feature type="domain" description="SFR19-like C-terminal" evidence="2">
    <location>
        <begin position="475"/>
        <end position="516"/>
    </location>
</feature>
<dbReference type="Proteomes" id="UP000639772">
    <property type="component" value="Chromosome 7"/>
</dbReference>
<evidence type="ECO:0000259" key="2">
    <source>
        <dbReference type="Pfam" id="PF23030"/>
    </source>
</evidence>
<comment type="caution">
    <text evidence="3">The sequence shown here is derived from an EMBL/GenBank/DDBJ whole genome shotgun (WGS) entry which is preliminary data.</text>
</comment>
<dbReference type="Pfam" id="PF23030">
    <property type="entry name" value="SCAF11-like_C"/>
    <property type="match status" value="1"/>
</dbReference>
<dbReference type="AlphaFoldDB" id="A0A835QUZ2"/>
<sequence length="558" mass="62648">MWIQDGDKAVISEEETAAFALKLHRVLLFLMAKAYASETETNTFHELPKIPSFHKFARRLETGGSFACKNLERTKLCDDMHRVFQMIACPLNLGKHSGESGTMDSRLTKAWVDTDTASNGIGRTIKEKVCVHTSRDIRAIASQLVDMWIGVFRKEKAANGRLKLLRQTVTSESSKAKTKDQTLGNTPCTRRESMDRRGILSLDSPAGSCSPSKANIRISDKPDKIGSSINKKLVNPQSTFRNVDSKMEDKAVISEEETAAFAAAEAARSAAVAVAKAYASETETNTFHELPKIPSFHKFARREQNVQMDDSDIKKKWSGGVLGKQDCMSEIDSRNCRVRDWSLDFTTACKNLERTKLCDDMHQSLSNEIACPLNLGEHSGESGTMDSRLTKAWVDTDTASNGGVKDSTAIERWQLQAMDADAEFYWRVQSRDEQGSNKTRKLEYPLHHRPSEEIANSRNVENKSSCEGHPRGVEHVKQGVVDYVTSLLMPLYKARKIDKEGYKSIMKKTATKVVEQCTEPEKGMSAFEFLDFKRKNKIRAFVDKLIERHMTMKPPSIS</sequence>
<gene>
    <name evidence="3" type="ORF">HPP92_013998</name>
</gene>
<dbReference type="OrthoDB" id="5046242at2759"/>
<feature type="compositionally biased region" description="Basic and acidic residues" evidence="1">
    <location>
        <begin position="189"/>
        <end position="198"/>
    </location>
</feature>
<dbReference type="EMBL" id="JADCNM010000007">
    <property type="protein sequence ID" value="KAG0474312.1"/>
    <property type="molecule type" value="Genomic_DNA"/>
</dbReference>
<feature type="region of interest" description="Disordered" evidence="1">
    <location>
        <begin position="170"/>
        <end position="221"/>
    </location>
</feature>
<proteinExistence type="predicted"/>
<name>A0A835QUZ2_VANPL</name>
<accession>A0A835QUZ2</accession>
<protein>
    <recommendedName>
        <fullName evidence="2">SFR19-like C-terminal domain-containing protein</fullName>
    </recommendedName>
</protein>
<organism evidence="3 4">
    <name type="scientific">Vanilla planifolia</name>
    <name type="common">Vanilla</name>
    <dbReference type="NCBI Taxonomy" id="51239"/>
    <lineage>
        <taxon>Eukaryota</taxon>
        <taxon>Viridiplantae</taxon>
        <taxon>Streptophyta</taxon>
        <taxon>Embryophyta</taxon>
        <taxon>Tracheophyta</taxon>
        <taxon>Spermatophyta</taxon>
        <taxon>Magnoliopsida</taxon>
        <taxon>Liliopsida</taxon>
        <taxon>Asparagales</taxon>
        <taxon>Orchidaceae</taxon>
        <taxon>Vanilloideae</taxon>
        <taxon>Vanilleae</taxon>
        <taxon>Vanilla</taxon>
    </lineage>
</organism>